<organism evidence="2 3">
    <name type="scientific">Phanerochaete sordida</name>
    <dbReference type="NCBI Taxonomy" id="48140"/>
    <lineage>
        <taxon>Eukaryota</taxon>
        <taxon>Fungi</taxon>
        <taxon>Dikarya</taxon>
        <taxon>Basidiomycota</taxon>
        <taxon>Agaricomycotina</taxon>
        <taxon>Agaricomycetes</taxon>
        <taxon>Polyporales</taxon>
        <taxon>Phanerochaetaceae</taxon>
        <taxon>Phanerochaete</taxon>
    </lineage>
</organism>
<feature type="compositionally biased region" description="Acidic residues" evidence="1">
    <location>
        <begin position="133"/>
        <end position="155"/>
    </location>
</feature>
<name>A0A9P3GPK4_9APHY</name>
<gene>
    <name evidence="2" type="ORF">PsYK624_150630</name>
</gene>
<evidence type="ECO:0000256" key="1">
    <source>
        <dbReference type="SAM" id="MobiDB-lite"/>
    </source>
</evidence>
<feature type="compositionally biased region" description="Acidic residues" evidence="1">
    <location>
        <begin position="281"/>
        <end position="303"/>
    </location>
</feature>
<protein>
    <submittedName>
        <fullName evidence="2">Uncharacterized protein</fullName>
    </submittedName>
</protein>
<dbReference type="Proteomes" id="UP000703269">
    <property type="component" value="Unassembled WGS sequence"/>
</dbReference>
<reference evidence="2 3" key="1">
    <citation type="submission" date="2021-08" db="EMBL/GenBank/DDBJ databases">
        <title>Draft Genome Sequence of Phanerochaete sordida strain YK-624.</title>
        <authorList>
            <person name="Mori T."/>
            <person name="Dohra H."/>
            <person name="Suzuki T."/>
            <person name="Kawagishi H."/>
            <person name="Hirai H."/>
        </authorList>
    </citation>
    <scope>NUCLEOTIDE SEQUENCE [LARGE SCALE GENOMIC DNA]</scope>
    <source>
        <strain evidence="2 3">YK-624</strain>
    </source>
</reference>
<feature type="region of interest" description="Disordered" evidence="1">
    <location>
        <begin position="271"/>
        <end position="320"/>
    </location>
</feature>
<feature type="compositionally biased region" description="Polar residues" evidence="1">
    <location>
        <begin position="193"/>
        <end position="202"/>
    </location>
</feature>
<feature type="region of interest" description="Disordered" evidence="1">
    <location>
        <begin position="130"/>
        <end position="223"/>
    </location>
</feature>
<feature type="compositionally biased region" description="Basic residues" evidence="1">
    <location>
        <begin position="10"/>
        <end position="49"/>
    </location>
</feature>
<feature type="compositionally biased region" description="Acidic residues" evidence="1">
    <location>
        <begin position="66"/>
        <end position="85"/>
    </location>
</feature>
<proteinExistence type="predicted"/>
<evidence type="ECO:0000313" key="3">
    <source>
        <dbReference type="Proteomes" id="UP000703269"/>
    </source>
</evidence>
<keyword evidence="3" id="KW-1185">Reference proteome</keyword>
<feature type="region of interest" description="Disordered" evidence="1">
    <location>
        <begin position="1"/>
        <end position="94"/>
    </location>
</feature>
<evidence type="ECO:0000313" key="2">
    <source>
        <dbReference type="EMBL" id="GJE98826.1"/>
    </source>
</evidence>
<dbReference type="EMBL" id="BPQB01000095">
    <property type="protein sequence ID" value="GJE98826.1"/>
    <property type="molecule type" value="Genomic_DNA"/>
</dbReference>
<dbReference type="AlphaFoldDB" id="A0A9P3GPK4"/>
<feature type="compositionally biased region" description="Acidic residues" evidence="1">
    <location>
        <begin position="168"/>
        <end position="181"/>
    </location>
</feature>
<sequence>MAAILPSRTSKGRSPSRRPSKSTPTHRRIALKARIIRRRPLATHRRARKTVVAATASRSPRAAILTDDEVDANEEEYGDENAEPDTDPHPSRARRCTSLGALRANVAHALAPPQERTPLGDISALFGVLGLDGGDDVEDGEDGEEEEDEEEDEWYDGYAEHAPYTYSDDTEDFEDFDDDDARSDSSRTAASSPTFSEYSATGTAFDPDFPDFPYPPSPTLTLDIDPTARLLAPTPVEAGAVPLGLAAWLRYQEVTGGEVVPWAPRAEYEDGWGVWEGSGEQSDEESDEEEGEEDGGFEGDEVREEVRGPLRVVNGLPDDL</sequence>
<accession>A0A9P3GPK4</accession>
<comment type="caution">
    <text evidence="2">The sequence shown here is derived from an EMBL/GenBank/DDBJ whole genome shotgun (WGS) entry which is preliminary data.</text>
</comment>